<dbReference type="EMBL" id="JAYWIO010000004">
    <property type="protein sequence ID" value="KAK7267536.1"/>
    <property type="molecule type" value="Genomic_DNA"/>
</dbReference>
<sequence>MDKAPLHQISGADEANQSVAVGADGADQMTRSASPGVVHKSGTVVGASNNGAVKAGAVTADAAKAGAARVGISDAGLDSGMGVQPVESTYVNPFLLRNSNALEAVKNVKQFKKDTGEVSLSGTATGSASLVQTGATSGANTGAETPGKGTDVNVIDLVVESDENEGDSKVE</sequence>
<reference evidence="2 3" key="1">
    <citation type="submission" date="2024-01" db="EMBL/GenBank/DDBJ databases">
        <title>The genomes of 5 underutilized Papilionoideae crops provide insights into root nodulation and disease resistanc.</title>
        <authorList>
            <person name="Yuan L."/>
        </authorList>
    </citation>
    <scope>NUCLEOTIDE SEQUENCE [LARGE SCALE GENOMIC DNA]</scope>
    <source>
        <strain evidence="2">ZHUSHIDOU_FW_LH</strain>
        <tissue evidence="2">Leaf</tissue>
    </source>
</reference>
<protein>
    <submittedName>
        <fullName evidence="2">Uncharacterized protein</fullName>
    </submittedName>
</protein>
<dbReference type="AlphaFoldDB" id="A0AAN9IC57"/>
<comment type="caution">
    <text evidence="2">The sequence shown here is derived from an EMBL/GenBank/DDBJ whole genome shotgun (WGS) entry which is preliminary data.</text>
</comment>
<evidence type="ECO:0000256" key="1">
    <source>
        <dbReference type="SAM" id="MobiDB-lite"/>
    </source>
</evidence>
<dbReference type="Proteomes" id="UP001372338">
    <property type="component" value="Unassembled WGS sequence"/>
</dbReference>
<feature type="region of interest" description="Disordered" evidence="1">
    <location>
        <begin position="119"/>
        <end position="151"/>
    </location>
</feature>
<evidence type="ECO:0000313" key="2">
    <source>
        <dbReference type="EMBL" id="KAK7267536.1"/>
    </source>
</evidence>
<proteinExistence type="predicted"/>
<feature type="region of interest" description="Disordered" evidence="1">
    <location>
        <begin position="1"/>
        <end position="38"/>
    </location>
</feature>
<evidence type="ECO:0000313" key="3">
    <source>
        <dbReference type="Proteomes" id="UP001372338"/>
    </source>
</evidence>
<feature type="compositionally biased region" description="Polar residues" evidence="1">
    <location>
        <begin position="119"/>
        <end position="143"/>
    </location>
</feature>
<gene>
    <name evidence="2" type="ORF">RIF29_20212</name>
</gene>
<keyword evidence="3" id="KW-1185">Reference proteome</keyword>
<organism evidence="2 3">
    <name type="scientific">Crotalaria pallida</name>
    <name type="common">Smooth rattlebox</name>
    <name type="synonym">Crotalaria striata</name>
    <dbReference type="NCBI Taxonomy" id="3830"/>
    <lineage>
        <taxon>Eukaryota</taxon>
        <taxon>Viridiplantae</taxon>
        <taxon>Streptophyta</taxon>
        <taxon>Embryophyta</taxon>
        <taxon>Tracheophyta</taxon>
        <taxon>Spermatophyta</taxon>
        <taxon>Magnoliopsida</taxon>
        <taxon>eudicotyledons</taxon>
        <taxon>Gunneridae</taxon>
        <taxon>Pentapetalae</taxon>
        <taxon>rosids</taxon>
        <taxon>fabids</taxon>
        <taxon>Fabales</taxon>
        <taxon>Fabaceae</taxon>
        <taxon>Papilionoideae</taxon>
        <taxon>50 kb inversion clade</taxon>
        <taxon>genistoids sensu lato</taxon>
        <taxon>core genistoids</taxon>
        <taxon>Crotalarieae</taxon>
        <taxon>Crotalaria</taxon>
    </lineage>
</organism>
<name>A0AAN9IC57_CROPI</name>
<accession>A0AAN9IC57</accession>